<dbReference type="OrthoDB" id="21678at2759"/>
<dbReference type="PANTHER" id="PTHR47805">
    <property type="entry name" value="SAGA-ASSOCIATED FACTOR 73"/>
    <property type="match status" value="1"/>
</dbReference>
<dbReference type="Proteomes" id="UP000245207">
    <property type="component" value="Unassembled WGS sequence"/>
</dbReference>
<keyword evidence="2" id="KW-1185">Reference proteome</keyword>
<organism evidence="1 2">
    <name type="scientific">Artemisia annua</name>
    <name type="common">Sweet wormwood</name>
    <dbReference type="NCBI Taxonomy" id="35608"/>
    <lineage>
        <taxon>Eukaryota</taxon>
        <taxon>Viridiplantae</taxon>
        <taxon>Streptophyta</taxon>
        <taxon>Embryophyta</taxon>
        <taxon>Tracheophyta</taxon>
        <taxon>Spermatophyta</taxon>
        <taxon>Magnoliopsida</taxon>
        <taxon>eudicotyledons</taxon>
        <taxon>Gunneridae</taxon>
        <taxon>Pentapetalae</taxon>
        <taxon>asterids</taxon>
        <taxon>campanulids</taxon>
        <taxon>Asterales</taxon>
        <taxon>Asteraceae</taxon>
        <taxon>Asteroideae</taxon>
        <taxon>Anthemideae</taxon>
        <taxon>Artemisiinae</taxon>
        <taxon>Artemisia</taxon>
    </lineage>
</organism>
<accession>A0A2U1PYM6</accession>
<gene>
    <name evidence="1" type="ORF">CTI12_AA095900</name>
</gene>
<proteinExistence type="predicted"/>
<evidence type="ECO:0008006" key="3">
    <source>
        <dbReference type="Google" id="ProtNLM"/>
    </source>
</evidence>
<dbReference type="PANTHER" id="PTHR47805:SF1">
    <property type="entry name" value="SAGA-ASSOCIATED FACTOR 73"/>
    <property type="match status" value="1"/>
</dbReference>
<sequence>MVCSLGSGQMTTLLEGRNTSQIMTDDVGRWKLAAQYIQRELIEADEVNLLDEEDMHVFGLRPMMDPLILVCCNSCKKPVKVSQYATHEEICRSLSSLVDSTTETNVVAVKKKPPKKEKKKIQISISTQVASVGKPERSALANTATSNSQVDEQTLKMTSFPIQAKGLEFPKESQARSVKNVARVTSNQAPTKLDDHHLQSKGMSSVPAPLATKIYYSQRNQRLRSAISHMYYRSSYTQHDNGLNNMEISDCYHHNNIDDQRNKVGNHVPYIVENNLEPVPAKSPEVISDESVTVPPTSFPYQYHVNNVLAPQEISNPFDEN</sequence>
<evidence type="ECO:0000313" key="2">
    <source>
        <dbReference type="Proteomes" id="UP000245207"/>
    </source>
</evidence>
<dbReference type="STRING" id="35608.A0A2U1PYM6"/>
<reference evidence="1 2" key="1">
    <citation type="journal article" date="2018" name="Mol. Plant">
        <title>The genome of Artemisia annua provides insight into the evolution of Asteraceae family and artemisinin biosynthesis.</title>
        <authorList>
            <person name="Shen Q."/>
            <person name="Zhang L."/>
            <person name="Liao Z."/>
            <person name="Wang S."/>
            <person name="Yan T."/>
            <person name="Shi P."/>
            <person name="Liu M."/>
            <person name="Fu X."/>
            <person name="Pan Q."/>
            <person name="Wang Y."/>
            <person name="Lv Z."/>
            <person name="Lu X."/>
            <person name="Zhang F."/>
            <person name="Jiang W."/>
            <person name="Ma Y."/>
            <person name="Chen M."/>
            <person name="Hao X."/>
            <person name="Li L."/>
            <person name="Tang Y."/>
            <person name="Lv G."/>
            <person name="Zhou Y."/>
            <person name="Sun X."/>
            <person name="Brodelius P.E."/>
            <person name="Rose J.K.C."/>
            <person name="Tang K."/>
        </authorList>
    </citation>
    <scope>NUCLEOTIDE SEQUENCE [LARGE SCALE GENOMIC DNA]</scope>
    <source>
        <strain evidence="2">cv. Huhao1</strain>
        <tissue evidence="1">Leaf</tissue>
    </source>
</reference>
<comment type="caution">
    <text evidence="1">The sequence shown here is derived from an EMBL/GenBank/DDBJ whole genome shotgun (WGS) entry which is preliminary data.</text>
</comment>
<dbReference type="EMBL" id="PKPP01000591">
    <property type="protein sequence ID" value="PWA90880.1"/>
    <property type="molecule type" value="Genomic_DNA"/>
</dbReference>
<dbReference type="InterPro" id="IPR037804">
    <property type="entry name" value="SGF73"/>
</dbReference>
<dbReference type="GO" id="GO:0000124">
    <property type="term" value="C:SAGA complex"/>
    <property type="evidence" value="ECO:0007669"/>
    <property type="project" value="InterPro"/>
</dbReference>
<evidence type="ECO:0000313" key="1">
    <source>
        <dbReference type="EMBL" id="PWA90880.1"/>
    </source>
</evidence>
<protein>
    <recommendedName>
        <fullName evidence="3">SAGA-associated factor 11</fullName>
    </recommendedName>
</protein>
<dbReference type="AlphaFoldDB" id="A0A2U1PYM6"/>
<name>A0A2U1PYM6_ARTAN</name>